<reference evidence="2" key="1">
    <citation type="submission" date="2015-01" db="EMBL/GenBank/DDBJ databases">
        <title>Flavisolibacter sp./LCS9/ whole genome sequencing.</title>
        <authorList>
            <person name="Kim M.K."/>
            <person name="Srinivasan S."/>
            <person name="Lee J.-J."/>
        </authorList>
    </citation>
    <scope>NUCLEOTIDE SEQUENCE [LARGE SCALE GENOMIC DNA]</scope>
    <source>
        <strain evidence="2">LCS9</strain>
    </source>
</reference>
<name>A0A172TW27_9BACT</name>
<accession>A0A172TW27</accession>
<dbReference type="SUPFAM" id="SSF52266">
    <property type="entry name" value="SGNH hydrolase"/>
    <property type="match status" value="1"/>
</dbReference>
<keyword evidence="2" id="KW-1185">Reference proteome</keyword>
<sequence length="336" mass="38837">MKRYIAKLLLWSLVAGGTSLGLLTAIDHSFIPGPKKMFLAEKAPKDIDLLIIGSSRAEFVIDPHLFNEEFTVYNFAMAGHGLPSNYLLLKLMIEKYGFKVGQIVLSTDELNFNGSKGFSRKFRDDFFIDEMDDPEVYEAYQKYRGKVFSSVLKHLPQTSTVIYSDIRKTLRNLPFMTRHLLERSKAEYEKELNVFASTKGYSPLFQKSYIKDNNKKEKYVIEPDDLEYFNKLAALCKKHNIQLSLFRAPMLHCNNYQSEEFDSFISAFTRENNIPFFDYKCSYQLADQFYDATHPTDTISQRVSMDLSNKLQPALAELKKKNQTITSKPAFITMLQ</sequence>
<evidence type="ECO:0000313" key="1">
    <source>
        <dbReference type="EMBL" id="ANE51196.1"/>
    </source>
</evidence>
<dbReference type="KEGG" id="fla:SY85_12465"/>
<dbReference type="EMBL" id="CP011390">
    <property type="protein sequence ID" value="ANE51196.1"/>
    <property type="molecule type" value="Genomic_DNA"/>
</dbReference>
<proteinExistence type="predicted"/>
<organism evidence="1 2">
    <name type="scientific">Flavisolibacter tropicus</name>
    <dbReference type="NCBI Taxonomy" id="1492898"/>
    <lineage>
        <taxon>Bacteria</taxon>
        <taxon>Pseudomonadati</taxon>
        <taxon>Bacteroidota</taxon>
        <taxon>Chitinophagia</taxon>
        <taxon>Chitinophagales</taxon>
        <taxon>Chitinophagaceae</taxon>
        <taxon>Flavisolibacter</taxon>
    </lineage>
</organism>
<evidence type="ECO:0000313" key="2">
    <source>
        <dbReference type="Proteomes" id="UP000077177"/>
    </source>
</evidence>
<gene>
    <name evidence="1" type="ORF">SY85_12465</name>
</gene>
<reference evidence="1 2" key="2">
    <citation type="journal article" date="2016" name="Int. J. Syst. Evol. Microbiol.">
        <title>Flavisolibacter tropicus sp. nov., isolated from tropical soil.</title>
        <authorList>
            <person name="Lee J.J."/>
            <person name="Kang M.S."/>
            <person name="Kim G.S."/>
            <person name="Lee C.S."/>
            <person name="Lim S."/>
            <person name="Lee J."/>
            <person name="Roh S.H."/>
            <person name="Kang H."/>
            <person name="Ha J.M."/>
            <person name="Bae S."/>
            <person name="Jung H.Y."/>
            <person name="Kim M.K."/>
        </authorList>
    </citation>
    <scope>NUCLEOTIDE SEQUENCE [LARGE SCALE GENOMIC DNA]</scope>
    <source>
        <strain evidence="1 2">LCS9</strain>
    </source>
</reference>
<dbReference type="RefSeq" id="WP_066404964.1">
    <property type="nucleotide sequence ID" value="NZ_CP011390.1"/>
</dbReference>
<dbReference type="AlphaFoldDB" id="A0A172TW27"/>
<evidence type="ECO:0008006" key="3">
    <source>
        <dbReference type="Google" id="ProtNLM"/>
    </source>
</evidence>
<dbReference type="OrthoDB" id="7297045at2"/>
<dbReference type="Proteomes" id="UP000077177">
    <property type="component" value="Chromosome"/>
</dbReference>
<protein>
    <recommendedName>
        <fullName evidence="3">DUF1574 domain-containing protein</fullName>
    </recommendedName>
</protein>